<keyword evidence="2" id="KW-1185">Reference proteome</keyword>
<evidence type="ECO:0000313" key="1">
    <source>
        <dbReference type="EMBL" id="MBT1173152.1"/>
    </source>
</evidence>
<dbReference type="EMBL" id="JAFEJS010000007">
    <property type="protein sequence ID" value="MBT1173152.1"/>
    <property type="molecule type" value="Genomic_DNA"/>
</dbReference>
<gene>
    <name evidence="1" type="ORF">JS528_07265</name>
</gene>
<dbReference type="RefSeq" id="WP_214358422.1">
    <property type="nucleotide sequence ID" value="NZ_JAFEJS010000007.1"/>
</dbReference>
<dbReference type="InterPro" id="IPR039498">
    <property type="entry name" value="NTP_transf_5"/>
</dbReference>
<protein>
    <submittedName>
        <fullName evidence="1">Nucleotidyltransferase family protein</fullName>
    </submittedName>
</protein>
<comment type="caution">
    <text evidence="1">The sequence shown here is derived from an EMBL/GenBank/DDBJ whole genome shotgun (WGS) entry which is preliminary data.</text>
</comment>
<sequence>MKKAVCTVLEDYVVELMSAALHGRTASPKPEGITWERVYRLIARHTIQSLVFPALSPDMLADMPEQMARKWRHDAELALYRQVSFDIEREGILADFRRAGLSWLPLKGILVATYYPRPGMRSMGDQDIVFGYVDREENGGFVPRGETGEQRREWLNKADATVADIMNKHGFAEKSNHGREHSFMKGTLYFEMHRSMVSAAESTMGQSDAKEVAYYDNPWGLAKPSNGIPGEFLFDSEEEYIFHVSHMSKHYHGAGFGLRFLADEYLYCVKFPDAVRSEHVARTLKKLGLSELEQSVRGLSLTLFGDGTGRWCECASIAEKVLLEEIVSGGVYGSLEHRVAMRMAQENDKDLSLLRYWWRRLFPSKEWMQAYYPEWSRNGFTRFLSIFYRLYLSASQRPKQLRREIGLTLRKRKRR</sequence>
<dbReference type="Pfam" id="PF14907">
    <property type="entry name" value="NTP_transf_5"/>
    <property type="match status" value="2"/>
</dbReference>
<dbReference type="Proteomes" id="UP000773064">
    <property type="component" value="Unassembled WGS sequence"/>
</dbReference>
<proteinExistence type="predicted"/>
<accession>A0ABS5UQD4</accession>
<organism evidence="1 2">
    <name type="scientific">Bifidobacterium santillanense</name>
    <dbReference type="NCBI Taxonomy" id="2809028"/>
    <lineage>
        <taxon>Bacteria</taxon>
        <taxon>Bacillati</taxon>
        <taxon>Actinomycetota</taxon>
        <taxon>Actinomycetes</taxon>
        <taxon>Bifidobacteriales</taxon>
        <taxon>Bifidobacteriaceae</taxon>
        <taxon>Bifidobacterium</taxon>
    </lineage>
</organism>
<name>A0ABS5UQD4_9BIFI</name>
<reference evidence="1 2" key="1">
    <citation type="journal article" date="2021" name="Environ. Microbiol.">
        <title>Genetic insights into the dark matter of the mammalian gut microbiota through targeted genome reconstruction.</title>
        <authorList>
            <person name="Lugli G.A."/>
            <person name="Alessandri G."/>
            <person name="Milani C."/>
            <person name="Viappiani A."/>
            <person name="Fontana F."/>
            <person name="Tarracchini C."/>
            <person name="Mancabelli L."/>
            <person name="Argentini C."/>
            <person name="Ruiz L."/>
            <person name="Margolles A."/>
            <person name="van Sinderen D."/>
            <person name="Turroni F."/>
            <person name="Ventura M."/>
        </authorList>
    </citation>
    <scope>NUCLEOTIDE SEQUENCE [LARGE SCALE GENOMIC DNA]</scope>
    <source>
        <strain evidence="1 2">MA2</strain>
    </source>
</reference>
<evidence type="ECO:0000313" key="2">
    <source>
        <dbReference type="Proteomes" id="UP000773064"/>
    </source>
</evidence>